<feature type="region of interest" description="Disordered" evidence="12">
    <location>
        <begin position="85"/>
        <end position="114"/>
    </location>
</feature>
<dbReference type="PROSITE" id="PS51257">
    <property type="entry name" value="PROKAR_LIPOPROTEIN"/>
    <property type="match status" value="1"/>
</dbReference>
<dbReference type="Pfam" id="PF00104">
    <property type="entry name" value="Hormone_recep"/>
    <property type="match status" value="2"/>
</dbReference>
<feature type="compositionally biased region" description="Low complexity" evidence="12">
    <location>
        <begin position="86"/>
        <end position="103"/>
    </location>
</feature>
<dbReference type="InterPro" id="IPR001628">
    <property type="entry name" value="Znf_hrmn_rcpt"/>
</dbReference>
<dbReference type="PANTHER" id="PTHR45680">
    <property type="entry name" value="NUCLEAR HORMONE RECEPTOR FAMILY"/>
    <property type="match status" value="1"/>
</dbReference>
<evidence type="ECO:0000313" key="15">
    <source>
        <dbReference type="EMBL" id="EGT31207.1"/>
    </source>
</evidence>
<dbReference type="GO" id="GO:0008270">
    <property type="term" value="F:zinc ion binding"/>
    <property type="evidence" value="ECO:0007669"/>
    <property type="project" value="UniProtKB-KW"/>
</dbReference>
<evidence type="ECO:0000256" key="7">
    <source>
        <dbReference type="ARBA" id="ARBA00023125"/>
    </source>
</evidence>
<dbReference type="GO" id="GO:0003700">
    <property type="term" value="F:DNA-binding transcription factor activity"/>
    <property type="evidence" value="ECO:0007669"/>
    <property type="project" value="InterPro"/>
</dbReference>
<evidence type="ECO:0000256" key="9">
    <source>
        <dbReference type="ARBA" id="ARBA00023170"/>
    </source>
</evidence>
<keyword evidence="8 11" id="KW-0804">Transcription</keyword>
<dbReference type="SMART" id="SM00399">
    <property type="entry name" value="ZnF_C4"/>
    <property type="match status" value="1"/>
</dbReference>
<keyword evidence="4 11" id="KW-0863">Zinc-finger</keyword>
<dbReference type="eggNOG" id="KOG3575">
    <property type="taxonomic scope" value="Eukaryota"/>
</dbReference>
<organism evidence="16">
    <name type="scientific">Caenorhabditis brenneri</name>
    <name type="common">Nematode worm</name>
    <dbReference type="NCBI Taxonomy" id="135651"/>
    <lineage>
        <taxon>Eukaryota</taxon>
        <taxon>Metazoa</taxon>
        <taxon>Ecdysozoa</taxon>
        <taxon>Nematoda</taxon>
        <taxon>Chromadorea</taxon>
        <taxon>Rhabditida</taxon>
        <taxon>Rhabditina</taxon>
        <taxon>Rhabditomorpha</taxon>
        <taxon>Rhabditoidea</taxon>
        <taxon>Rhabditidae</taxon>
        <taxon>Peloderinae</taxon>
        <taxon>Caenorhabditis</taxon>
    </lineage>
</organism>
<keyword evidence="10 11" id="KW-0539">Nucleus</keyword>
<evidence type="ECO:0000313" key="16">
    <source>
        <dbReference type="Proteomes" id="UP000008068"/>
    </source>
</evidence>
<dbReference type="SUPFAM" id="SSF48508">
    <property type="entry name" value="Nuclear receptor ligand-binding domain"/>
    <property type="match status" value="2"/>
</dbReference>
<dbReference type="PRINTS" id="PR00047">
    <property type="entry name" value="STROIDFINGER"/>
</dbReference>
<dbReference type="SMART" id="SM00430">
    <property type="entry name" value="HOLI"/>
    <property type="match status" value="2"/>
</dbReference>
<keyword evidence="6 11" id="KW-0805">Transcription regulation</keyword>
<dbReference type="Gene3D" id="3.30.50.10">
    <property type="entry name" value="Erythroid Transcription Factor GATA-1, subunit A"/>
    <property type="match status" value="1"/>
</dbReference>
<dbReference type="PANTHER" id="PTHR45680:SF28">
    <property type="entry name" value="NUCLEAR HORMONE RECEPTOR FAMILY-RELATED"/>
    <property type="match status" value="1"/>
</dbReference>
<evidence type="ECO:0000256" key="2">
    <source>
        <dbReference type="ARBA" id="ARBA00005993"/>
    </source>
</evidence>
<dbReference type="InterPro" id="IPR051152">
    <property type="entry name" value="C.elegans_Orphan_NR"/>
</dbReference>
<dbReference type="Gene3D" id="1.10.565.10">
    <property type="entry name" value="Retinoid X Receptor"/>
    <property type="match status" value="2"/>
</dbReference>
<dbReference type="OrthoDB" id="5855160at2759"/>
<keyword evidence="5 11" id="KW-0862">Zinc</keyword>
<evidence type="ECO:0000256" key="4">
    <source>
        <dbReference type="ARBA" id="ARBA00022771"/>
    </source>
</evidence>
<dbReference type="FunCoup" id="G0M9I1">
    <property type="interactions" value="124"/>
</dbReference>
<dbReference type="InterPro" id="IPR013088">
    <property type="entry name" value="Znf_NHR/GATA"/>
</dbReference>
<dbReference type="GO" id="GO:0005634">
    <property type="term" value="C:nucleus"/>
    <property type="evidence" value="ECO:0007669"/>
    <property type="project" value="UniProtKB-SubCell"/>
</dbReference>
<dbReference type="OMA" id="AWLTHFE"/>
<evidence type="ECO:0000256" key="3">
    <source>
        <dbReference type="ARBA" id="ARBA00022723"/>
    </source>
</evidence>
<dbReference type="InParanoid" id="G0M9I1"/>
<name>G0M9I1_CAEBE</name>
<dbReference type="PROSITE" id="PS51843">
    <property type="entry name" value="NR_LBD"/>
    <property type="match status" value="2"/>
</dbReference>
<sequence length="732" mass="85347">MQISRRVNLCQICGQLANGNHFGVISCRACAAFFRRANVESDTFCALGNCQINKNGKFYCKKCRLRKCLEMGMDAGKFQHDRDLISTSTSTSSPDGSDSSGPPAKKRKTPQIPPSLATFLGRPAFILSCEPEKACRVKTLIDVTFLINQAMEILRNGDCRKYIGHDSLEKMALKFGDLKRQKPNFKLLRVLGMKETIHFWEQDFLYTAAWLTHFEEFQELPLNIKMQILKVGWKLWGRLDKLAKTADERRKQKFGKSVYMIGDEVCLDLKEFEVDISWCTNYSKDQLTYYLDCHHDEYFNIIVDLLIDLHPTDIELNYMLIELCLQYAGKRHQGEVLKLTDKLLEVISNNLHNYYKSDRISNYSARLAKMIKINNLIRKNLWERFQCKKCRLKRCLDVGMDVTKFQSNRDLISSSNKFMKRLTLLIGPPHSLASFLGRPMFILCCEPDKATAEKTIIDVTFLVDIAGKMFRKDPTLNNRPFQYHNSLEKLAFTLEDMRTKEPDTNIKQLTKLGKDESLYIWEQSFLRVVEWFANFPEFNELEDWIKLEIVKNAWIAWTRLDKLTETAEYQRKKFFSDDMYMVGNDSCLEFRNFEVDLTWCTNYSLEQLAFYLMPEVEQNCKQCVQDLVDLSPSSVEICYMLLQVTLYHAGKKCQGKVLEATERLIASQADHLHDYYTNKMKLKNYSGRLAKLMKINRGIEADMRDRAEKNEIARVFNIMKVEFSHPDMFEST</sequence>
<evidence type="ECO:0000256" key="10">
    <source>
        <dbReference type="ARBA" id="ARBA00023242"/>
    </source>
</evidence>
<dbReference type="HOGENOM" id="CLU_017245_0_0_1"/>
<evidence type="ECO:0000256" key="12">
    <source>
        <dbReference type="SAM" id="MobiDB-lite"/>
    </source>
</evidence>
<comment type="similarity">
    <text evidence="2 11">Belongs to the nuclear hormone receptor family.</text>
</comment>
<feature type="domain" description="NR LBD" evidence="14">
    <location>
        <begin position="142"/>
        <end position="410"/>
    </location>
</feature>
<evidence type="ECO:0000259" key="14">
    <source>
        <dbReference type="PROSITE" id="PS51843"/>
    </source>
</evidence>
<keyword evidence="3 11" id="KW-0479">Metal-binding</keyword>
<keyword evidence="9 11" id="KW-0675">Receptor</keyword>
<evidence type="ECO:0000256" key="11">
    <source>
        <dbReference type="RuleBase" id="RU004334"/>
    </source>
</evidence>
<dbReference type="InterPro" id="IPR000536">
    <property type="entry name" value="Nucl_hrmn_rcpt_lig-bd"/>
</dbReference>
<protein>
    <submittedName>
        <fullName evidence="15">CBN-NHR-56 protein</fullName>
    </submittedName>
</protein>
<dbReference type="AlphaFoldDB" id="G0M9I1"/>
<dbReference type="PROSITE" id="PS00031">
    <property type="entry name" value="NUCLEAR_REC_DBD_1"/>
    <property type="match status" value="1"/>
</dbReference>
<keyword evidence="7 11" id="KW-0238">DNA-binding</keyword>
<dbReference type="Pfam" id="PF00105">
    <property type="entry name" value="zf-C4"/>
    <property type="match status" value="1"/>
</dbReference>
<dbReference type="Proteomes" id="UP000008068">
    <property type="component" value="Unassembled WGS sequence"/>
</dbReference>
<proteinExistence type="inferred from homology"/>
<dbReference type="InterPro" id="IPR035500">
    <property type="entry name" value="NHR-like_dom_sf"/>
</dbReference>
<reference evidence="16" key="1">
    <citation type="submission" date="2011-07" db="EMBL/GenBank/DDBJ databases">
        <authorList>
            <consortium name="Caenorhabditis brenneri Sequencing and Analysis Consortium"/>
            <person name="Wilson R.K."/>
        </authorList>
    </citation>
    <scope>NUCLEOTIDE SEQUENCE [LARGE SCALE GENOMIC DNA]</scope>
    <source>
        <strain evidence="16">PB2801</strain>
    </source>
</reference>
<accession>G0M9I1</accession>
<evidence type="ECO:0000256" key="8">
    <source>
        <dbReference type="ARBA" id="ARBA00023163"/>
    </source>
</evidence>
<evidence type="ECO:0000256" key="6">
    <source>
        <dbReference type="ARBA" id="ARBA00023015"/>
    </source>
</evidence>
<dbReference type="InterPro" id="IPR049636">
    <property type="entry name" value="HNF4-like_DBD"/>
</dbReference>
<gene>
    <name evidence="15" type="primary">Cbn-nhr-56</name>
    <name evidence="15" type="ORF">CAEBREN_14404</name>
</gene>
<feature type="domain" description="NR LBD" evidence="14">
    <location>
        <begin position="489"/>
        <end position="732"/>
    </location>
</feature>
<dbReference type="CDD" id="cd06960">
    <property type="entry name" value="NR_DBD_HNF4A"/>
    <property type="match status" value="1"/>
</dbReference>
<dbReference type="PROSITE" id="PS51030">
    <property type="entry name" value="NUCLEAR_REC_DBD_2"/>
    <property type="match status" value="1"/>
</dbReference>
<feature type="domain" description="Nuclear receptor" evidence="13">
    <location>
        <begin position="7"/>
        <end position="80"/>
    </location>
</feature>
<dbReference type="GO" id="GO:0000978">
    <property type="term" value="F:RNA polymerase II cis-regulatory region sequence-specific DNA binding"/>
    <property type="evidence" value="ECO:0007669"/>
    <property type="project" value="InterPro"/>
</dbReference>
<keyword evidence="16" id="KW-1185">Reference proteome</keyword>
<evidence type="ECO:0000259" key="13">
    <source>
        <dbReference type="PROSITE" id="PS51030"/>
    </source>
</evidence>
<dbReference type="SUPFAM" id="SSF57716">
    <property type="entry name" value="Glucocorticoid receptor-like (DNA-binding domain)"/>
    <property type="match status" value="2"/>
</dbReference>
<comment type="subcellular location">
    <subcellularLocation>
        <location evidence="1 11">Nucleus</location>
    </subcellularLocation>
</comment>
<evidence type="ECO:0000256" key="5">
    <source>
        <dbReference type="ARBA" id="ARBA00022833"/>
    </source>
</evidence>
<dbReference type="EMBL" id="GL379787">
    <property type="protein sequence ID" value="EGT31207.1"/>
    <property type="molecule type" value="Genomic_DNA"/>
</dbReference>
<evidence type="ECO:0000256" key="1">
    <source>
        <dbReference type="ARBA" id="ARBA00004123"/>
    </source>
</evidence>
<dbReference type="STRING" id="135651.G0M9I1"/>